<proteinExistence type="inferred from homology"/>
<dbReference type="InterPro" id="IPR005299">
    <property type="entry name" value="MeTrfase_7"/>
</dbReference>
<dbReference type="Proteomes" id="UP001187471">
    <property type="component" value="Unassembled WGS sequence"/>
</dbReference>
<reference evidence="2" key="1">
    <citation type="submission" date="2022-12" db="EMBL/GenBank/DDBJ databases">
        <title>Draft genome assemblies for two species of Escallonia (Escalloniales).</title>
        <authorList>
            <person name="Chanderbali A."/>
            <person name="Dervinis C."/>
            <person name="Anghel I."/>
            <person name="Soltis D."/>
            <person name="Soltis P."/>
            <person name="Zapata F."/>
        </authorList>
    </citation>
    <scope>NUCLEOTIDE SEQUENCE</scope>
    <source>
        <strain evidence="2">UCBG92.1500</strain>
        <tissue evidence="2">Leaf</tissue>
    </source>
</reference>
<evidence type="ECO:0000256" key="1">
    <source>
        <dbReference type="ARBA" id="ARBA00007967"/>
    </source>
</evidence>
<dbReference type="EMBL" id="JAVXUO010000675">
    <property type="protein sequence ID" value="KAK2990045.1"/>
    <property type="molecule type" value="Genomic_DNA"/>
</dbReference>
<evidence type="ECO:0000313" key="2">
    <source>
        <dbReference type="EMBL" id="KAK2990045.1"/>
    </source>
</evidence>
<protein>
    <submittedName>
        <fullName evidence="2">Uncharacterized protein</fullName>
    </submittedName>
</protein>
<comment type="caution">
    <text evidence="2">The sequence shown here is derived from an EMBL/GenBank/DDBJ whole genome shotgun (WGS) entry which is preliminary data.</text>
</comment>
<gene>
    <name evidence="2" type="ORF">RJ640_015436</name>
</gene>
<dbReference type="Gene3D" id="3.40.50.150">
    <property type="entry name" value="Vaccinia Virus protein VP39"/>
    <property type="match status" value="1"/>
</dbReference>
<dbReference type="AlphaFoldDB" id="A0AA88ULV6"/>
<dbReference type="InterPro" id="IPR029063">
    <property type="entry name" value="SAM-dependent_MTases_sf"/>
</dbReference>
<dbReference type="SUPFAM" id="SSF53335">
    <property type="entry name" value="S-adenosyl-L-methionine-dependent methyltransferases"/>
    <property type="match status" value="1"/>
</dbReference>
<comment type="similarity">
    <text evidence="1">Belongs to the methyltransferase superfamily. Type-7 methyltransferase family.</text>
</comment>
<dbReference type="PANTHER" id="PTHR31009">
    <property type="entry name" value="S-ADENOSYL-L-METHIONINE:CARBOXYL METHYLTRANSFERASE FAMILY PROTEIN"/>
    <property type="match status" value="1"/>
</dbReference>
<dbReference type="Pfam" id="PF03492">
    <property type="entry name" value="Methyltransf_7"/>
    <property type="match status" value="1"/>
</dbReference>
<sequence>MPEIQVSLNDLPQNDFNNIFKSLPEFFDKLRKEKGESLGPCFIAGVPGSFYGRVFPSKSLDFVYSSYSVHWLSQVPEGLENNKGNIYMSNTSPPDVFEAYLKQFQRDFTIFLRSRAEEIKPGGNVVLAFVARSIADPASNDCCSIWNLLVKSLLDMEAEGLVKEADIDSFNVPVYTPYKDEVADIIAEEGSFDLTRLEGFGVNWDASDENEDDKDYVFDKHKSGEIVAKRIRAFSETIVANHFGTSIMDDLYARYAKHISEHLALEGTKHFGTVVSLKRKS</sequence>
<accession>A0AA88ULV6</accession>
<dbReference type="GO" id="GO:0008168">
    <property type="term" value="F:methyltransferase activity"/>
    <property type="evidence" value="ECO:0007669"/>
    <property type="project" value="InterPro"/>
</dbReference>
<evidence type="ECO:0000313" key="3">
    <source>
        <dbReference type="Proteomes" id="UP001187471"/>
    </source>
</evidence>
<keyword evidence="3" id="KW-1185">Reference proteome</keyword>
<name>A0AA88ULV6_9ASTE</name>
<organism evidence="2 3">
    <name type="scientific">Escallonia rubra</name>
    <dbReference type="NCBI Taxonomy" id="112253"/>
    <lineage>
        <taxon>Eukaryota</taxon>
        <taxon>Viridiplantae</taxon>
        <taxon>Streptophyta</taxon>
        <taxon>Embryophyta</taxon>
        <taxon>Tracheophyta</taxon>
        <taxon>Spermatophyta</taxon>
        <taxon>Magnoliopsida</taxon>
        <taxon>eudicotyledons</taxon>
        <taxon>Gunneridae</taxon>
        <taxon>Pentapetalae</taxon>
        <taxon>asterids</taxon>
        <taxon>campanulids</taxon>
        <taxon>Escalloniales</taxon>
        <taxon>Escalloniaceae</taxon>
        <taxon>Escallonia</taxon>
    </lineage>
</organism>